<name>S9UPM3_9TRYP</name>
<dbReference type="EMBL" id="ATMH01011032">
    <property type="protein sequence ID" value="EPY16576.1"/>
    <property type="molecule type" value="Genomic_DNA"/>
</dbReference>
<accession>S9UPM3</accession>
<organism evidence="1 2">
    <name type="scientific">Strigomonas culicis</name>
    <dbReference type="NCBI Taxonomy" id="28005"/>
    <lineage>
        <taxon>Eukaryota</taxon>
        <taxon>Discoba</taxon>
        <taxon>Euglenozoa</taxon>
        <taxon>Kinetoplastea</taxon>
        <taxon>Metakinetoplastina</taxon>
        <taxon>Trypanosomatida</taxon>
        <taxon>Trypanosomatidae</taxon>
        <taxon>Strigomonadinae</taxon>
        <taxon>Strigomonas</taxon>
    </lineage>
</organism>
<reference evidence="1 2" key="1">
    <citation type="journal article" date="2013" name="PLoS ONE">
        <title>Predicting the Proteins of Angomonas deanei, Strigomonas culicis and Their Respective Endosymbionts Reveals New Aspects of the Trypanosomatidae Family.</title>
        <authorList>
            <person name="Motta M.C."/>
            <person name="Martins A.C."/>
            <person name="de Souza S.S."/>
            <person name="Catta-Preta C.M."/>
            <person name="Silva R."/>
            <person name="Klein C.C."/>
            <person name="de Almeida L.G."/>
            <person name="de Lima Cunha O."/>
            <person name="Ciapina L.P."/>
            <person name="Brocchi M."/>
            <person name="Colabardini A.C."/>
            <person name="de Araujo Lima B."/>
            <person name="Machado C.R."/>
            <person name="de Almeida Soares C.M."/>
            <person name="Probst C.M."/>
            <person name="de Menezes C.B."/>
            <person name="Thompson C.E."/>
            <person name="Bartholomeu D.C."/>
            <person name="Gradia D.F."/>
            <person name="Pavoni D.P."/>
            <person name="Grisard E.C."/>
            <person name="Fantinatti-Garboggini F."/>
            <person name="Marchini F.K."/>
            <person name="Rodrigues-Luiz G.F."/>
            <person name="Wagner G."/>
            <person name="Goldman G.H."/>
            <person name="Fietto J.L."/>
            <person name="Elias M.C."/>
            <person name="Goldman M.H."/>
            <person name="Sagot M.F."/>
            <person name="Pereira M."/>
            <person name="Stoco P.H."/>
            <person name="de Mendonca-Neto R.P."/>
            <person name="Teixeira S.M."/>
            <person name="Maciel T.E."/>
            <person name="de Oliveira Mendes T.A."/>
            <person name="Urmenyi T.P."/>
            <person name="de Souza W."/>
            <person name="Schenkman S."/>
            <person name="de Vasconcelos A.T."/>
        </authorList>
    </citation>
    <scope>NUCLEOTIDE SEQUENCE [LARGE SCALE GENOMIC DNA]</scope>
</reference>
<proteinExistence type="predicted"/>
<sequence>MRGVEAGVAVQLDAHAVVREIGEVGQRVAVGGTRVGSGRRLLRVLLGARGPGGAEEGGCIHRCMHCPLRGRGTTPIPTLPVTPFLARELTPVGVALVAQVRRAGAVGGVRPVTARDFSQRHAFLLLLLRIDGGAAGRLVRCADGVGERRVGCLLGVAARGRLLPEQRRE</sequence>
<gene>
    <name evidence="1" type="ORF">STCU_11132</name>
</gene>
<comment type="caution">
    <text evidence="1">The sequence shown here is derived from an EMBL/GenBank/DDBJ whole genome shotgun (WGS) entry which is preliminary data.</text>
</comment>
<evidence type="ECO:0000313" key="2">
    <source>
        <dbReference type="Proteomes" id="UP000015354"/>
    </source>
</evidence>
<evidence type="ECO:0000313" key="1">
    <source>
        <dbReference type="EMBL" id="EPY16576.1"/>
    </source>
</evidence>
<dbReference type="Proteomes" id="UP000015354">
    <property type="component" value="Unassembled WGS sequence"/>
</dbReference>
<protein>
    <submittedName>
        <fullName evidence="1">Uncharacterized protein</fullName>
    </submittedName>
</protein>
<dbReference type="AlphaFoldDB" id="S9UPM3"/>
<keyword evidence="2" id="KW-1185">Reference proteome</keyword>